<dbReference type="Pfam" id="PF07331">
    <property type="entry name" value="TctB"/>
    <property type="match status" value="1"/>
</dbReference>
<feature type="transmembrane region" description="Helical" evidence="2">
    <location>
        <begin position="182"/>
        <end position="204"/>
    </location>
</feature>
<protein>
    <submittedName>
        <fullName evidence="4">Tripartite tricarboxylate transporter TctB family protein</fullName>
    </submittedName>
</protein>
<accession>A0A2H1K093</accession>
<keyword evidence="2" id="KW-0472">Membrane</keyword>
<evidence type="ECO:0000256" key="1">
    <source>
        <dbReference type="SAM" id="MobiDB-lite"/>
    </source>
</evidence>
<dbReference type="Proteomes" id="UP000234641">
    <property type="component" value="Unassembled WGS sequence"/>
</dbReference>
<dbReference type="EMBL" id="FXYY01000019">
    <property type="protein sequence ID" value="SMX93175.1"/>
    <property type="molecule type" value="Genomic_DNA"/>
</dbReference>
<feature type="region of interest" description="Disordered" evidence="1">
    <location>
        <begin position="70"/>
        <end position="104"/>
    </location>
</feature>
<feature type="domain" description="DUF1468" evidence="3">
    <location>
        <begin position="133"/>
        <end position="205"/>
    </location>
</feature>
<proteinExistence type="predicted"/>
<dbReference type="InterPro" id="IPR009936">
    <property type="entry name" value="DUF1468"/>
</dbReference>
<organism evidence="4 5">
    <name type="scientific">Brevibacterium linens ATCC 9172</name>
    <dbReference type="NCBI Taxonomy" id="1255617"/>
    <lineage>
        <taxon>Bacteria</taxon>
        <taxon>Bacillati</taxon>
        <taxon>Actinomycetota</taxon>
        <taxon>Actinomycetes</taxon>
        <taxon>Micrococcales</taxon>
        <taxon>Brevibacteriaceae</taxon>
        <taxon>Brevibacterium</taxon>
    </lineage>
</organism>
<dbReference type="AlphaFoldDB" id="A0A2H1K093"/>
<feature type="transmembrane region" description="Helical" evidence="2">
    <location>
        <begin position="40"/>
        <end position="61"/>
    </location>
</feature>
<gene>
    <name evidence="4" type="ORF">BLIN9172_02690</name>
</gene>
<dbReference type="RefSeq" id="WP_101555515.1">
    <property type="nucleotide sequence ID" value="NZ_FXYY01000019.1"/>
</dbReference>
<feature type="transmembrane region" description="Helical" evidence="2">
    <location>
        <begin position="7"/>
        <end position="28"/>
    </location>
</feature>
<evidence type="ECO:0000313" key="4">
    <source>
        <dbReference type="EMBL" id="SMX93175.1"/>
    </source>
</evidence>
<name>A0A2H1K093_BRELN</name>
<feature type="compositionally biased region" description="Gly residues" evidence="1">
    <location>
        <begin position="85"/>
        <end position="95"/>
    </location>
</feature>
<feature type="compositionally biased region" description="Low complexity" evidence="1">
    <location>
        <begin position="70"/>
        <end position="84"/>
    </location>
</feature>
<reference evidence="4 5" key="1">
    <citation type="submission" date="2017-03" db="EMBL/GenBank/DDBJ databases">
        <authorList>
            <person name="Afonso C.L."/>
            <person name="Miller P.J."/>
            <person name="Scott M.A."/>
            <person name="Spackman E."/>
            <person name="Goraichik I."/>
            <person name="Dimitrov K.M."/>
            <person name="Suarez D.L."/>
            <person name="Swayne D.E."/>
        </authorList>
    </citation>
    <scope>NUCLEOTIDE SEQUENCE [LARGE SCALE GENOMIC DNA]</scope>
    <source>
        <strain evidence="4 5">ATCC 9172</strain>
    </source>
</reference>
<sequence>MTAHRTDLVTGGAIAVIGAVYYIATFSIQETANIVTPRTFPAIVGIGLVVLGLFLAGQAVVRHRKDTLAEAGPGSAGSAEAGTGSVPGPGAGGGTASVSGDADRSAASAGESSLETAGTDEAVGGVVLDAPPEPQVRKVVFQFALFFVYLGVLIPVGFLLSTAAFLMGLTSIYSPEKWIRNLIFSVVFAGLVYAAFVYGLAVYLPVGILG</sequence>
<keyword evidence="2" id="KW-0812">Transmembrane</keyword>
<evidence type="ECO:0000313" key="5">
    <source>
        <dbReference type="Proteomes" id="UP000234641"/>
    </source>
</evidence>
<keyword evidence="2" id="KW-1133">Transmembrane helix</keyword>
<evidence type="ECO:0000259" key="3">
    <source>
        <dbReference type="Pfam" id="PF07331"/>
    </source>
</evidence>
<evidence type="ECO:0000256" key="2">
    <source>
        <dbReference type="SAM" id="Phobius"/>
    </source>
</evidence>
<feature type="transmembrane region" description="Helical" evidence="2">
    <location>
        <begin position="143"/>
        <end position="170"/>
    </location>
</feature>